<comment type="caution">
    <text evidence="7">The sequence shown here is derived from an EMBL/GenBank/DDBJ whole genome shotgun (WGS) entry which is preliminary data.</text>
</comment>
<dbReference type="Proteomes" id="UP000006201">
    <property type="component" value="Unassembled WGS sequence"/>
</dbReference>
<protein>
    <submittedName>
        <fullName evidence="7">Na+/phosphate symporter</fullName>
    </submittedName>
</protein>
<feature type="transmembrane region" description="Helical" evidence="6">
    <location>
        <begin position="245"/>
        <end position="269"/>
    </location>
</feature>
<dbReference type="OrthoDB" id="9763003at2"/>
<name>A4C3K9_9GAMM</name>
<keyword evidence="2" id="KW-1003">Cell membrane</keyword>
<evidence type="ECO:0000256" key="3">
    <source>
        <dbReference type="ARBA" id="ARBA00022692"/>
    </source>
</evidence>
<reference evidence="7 8" key="1">
    <citation type="submission" date="2006-02" db="EMBL/GenBank/DDBJ databases">
        <authorList>
            <person name="Moran M.A."/>
            <person name="Kjelleberg S."/>
            <person name="Egan S."/>
            <person name="Saunders N."/>
            <person name="Thomas T."/>
            <person name="Ferriera S."/>
            <person name="Johnson J."/>
            <person name="Kravitz S."/>
            <person name="Halpern A."/>
            <person name="Remington K."/>
            <person name="Beeson K."/>
            <person name="Tran B."/>
            <person name="Rogers Y.-H."/>
            <person name="Friedman R."/>
            <person name="Venter J.C."/>
        </authorList>
    </citation>
    <scope>NUCLEOTIDE SEQUENCE [LARGE SCALE GENOMIC DNA]</scope>
    <source>
        <strain evidence="7 8">D2</strain>
    </source>
</reference>
<evidence type="ECO:0000256" key="2">
    <source>
        <dbReference type="ARBA" id="ARBA00022475"/>
    </source>
</evidence>
<feature type="transmembrane region" description="Helical" evidence="6">
    <location>
        <begin position="45"/>
        <end position="69"/>
    </location>
</feature>
<feature type="transmembrane region" description="Helical" evidence="6">
    <location>
        <begin position="212"/>
        <end position="233"/>
    </location>
</feature>
<feature type="transmembrane region" description="Helical" evidence="6">
    <location>
        <begin position="132"/>
        <end position="150"/>
    </location>
</feature>
<dbReference type="PANTHER" id="PTHR10010">
    <property type="entry name" value="SOLUTE CARRIER FAMILY 34 SODIUM PHOSPHATE , MEMBER 2-RELATED"/>
    <property type="match status" value="1"/>
</dbReference>
<dbReference type="GO" id="GO:0005436">
    <property type="term" value="F:sodium:phosphate symporter activity"/>
    <property type="evidence" value="ECO:0007669"/>
    <property type="project" value="InterPro"/>
</dbReference>
<evidence type="ECO:0000256" key="5">
    <source>
        <dbReference type="ARBA" id="ARBA00023136"/>
    </source>
</evidence>
<dbReference type="PANTHER" id="PTHR10010:SF46">
    <property type="entry name" value="SODIUM-DEPENDENT PHOSPHATE TRANSPORT PROTEIN 2B"/>
    <property type="match status" value="1"/>
</dbReference>
<organism evidence="7 8">
    <name type="scientific">Pseudoalteromonas tunicata D2</name>
    <dbReference type="NCBI Taxonomy" id="87626"/>
    <lineage>
        <taxon>Bacteria</taxon>
        <taxon>Pseudomonadati</taxon>
        <taxon>Pseudomonadota</taxon>
        <taxon>Gammaproteobacteria</taxon>
        <taxon>Alteromonadales</taxon>
        <taxon>Pseudoalteromonadaceae</taxon>
        <taxon>Pseudoalteromonas</taxon>
    </lineage>
</organism>
<keyword evidence="8" id="KW-1185">Reference proteome</keyword>
<dbReference type="HOGENOM" id="CLU_025623_1_0_6"/>
<feature type="transmembrane region" description="Helical" evidence="6">
    <location>
        <begin position="190"/>
        <end position="206"/>
    </location>
</feature>
<comment type="subcellular location">
    <subcellularLocation>
        <location evidence="1">Cell membrane</location>
        <topology evidence="1">Multi-pass membrane protein</topology>
    </subcellularLocation>
</comment>
<feature type="transmembrane region" description="Helical" evidence="6">
    <location>
        <begin position="162"/>
        <end position="183"/>
    </location>
</feature>
<evidence type="ECO:0000313" key="7">
    <source>
        <dbReference type="EMBL" id="EAR30141.1"/>
    </source>
</evidence>
<evidence type="ECO:0000313" key="8">
    <source>
        <dbReference type="Proteomes" id="UP000006201"/>
    </source>
</evidence>
<dbReference type="RefSeq" id="WP_009836442.1">
    <property type="nucleotide sequence ID" value="NZ_AAOH01000001.1"/>
</dbReference>
<keyword evidence="3 6" id="KW-0812">Transmembrane</keyword>
<feature type="transmembrane region" description="Helical" evidence="6">
    <location>
        <begin position="81"/>
        <end position="102"/>
    </location>
</feature>
<evidence type="ECO:0000256" key="4">
    <source>
        <dbReference type="ARBA" id="ARBA00022989"/>
    </source>
</evidence>
<gene>
    <name evidence="7" type="ORF">PTD2_01191</name>
</gene>
<dbReference type="NCBIfam" id="NF037997">
    <property type="entry name" value="Na_Pi_symport"/>
    <property type="match status" value="1"/>
</dbReference>
<dbReference type="STRING" id="87626.PTD2_01191"/>
<dbReference type="EMBL" id="AAOH01000001">
    <property type="protein sequence ID" value="EAR30141.1"/>
    <property type="molecule type" value="Genomic_DNA"/>
</dbReference>
<feature type="transmembrane region" description="Helical" evidence="6">
    <location>
        <begin position="275"/>
        <end position="301"/>
    </location>
</feature>
<dbReference type="GO" id="GO:0005886">
    <property type="term" value="C:plasma membrane"/>
    <property type="evidence" value="ECO:0007669"/>
    <property type="project" value="UniProtKB-SubCell"/>
</dbReference>
<dbReference type="InterPro" id="IPR003841">
    <property type="entry name" value="Na/Pi_transpt"/>
</dbReference>
<keyword evidence="4 6" id="KW-1133">Transmembrane helix</keyword>
<dbReference type="AlphaFoldDB" id="A4C3K9"/>
<evidence type="ECO:0000256" key="1">
    <source>
        <dbReference type="ARBA" id="ARBA00004651"/>
    </source>
</evidence>
<keyword evidence="5 6" id="KW-0472">Membrane</keyword>
<sequence>MLQLLGALGLFLLGMWLLTEGLKLAGGKALEHLLGTWTKSRSRGFAAGVLVTALVQSSSAVTVATIGFVNASLMTFRQSVWVIFGSNVGTTLTAWLVTLFGFTVKLDAYTFALIGVGAFLKVFGWSDRARSFGMALAGFGLLFMGIGALQQTFSELTGQIDLAAFSAWIGNAYIAGLLLGTLLTVLTQSSSAAIALILTAVATQLASLELAAAAVVGANIGTTSTALLATLGATANAKRLAYAHVLFNCVTAVVALLLISPLLFGIAWLEQTLQFTSAATLTVTIFHSVFNLLGVMLMLPLEPRMSAYLLRCFNQKLTGTTSQLDNNISQIPDLATRAAQTELKQLHLQILSIDLQSLVQPQQKPAAMAQIEQGLNQLNLFVQNCAQQQLTEEHAHSFTQVLIASHYLHNANNALKQISSLDLASTKHDASPRLALTQWLKQAQDVCQNADQQAWTQALIDYQHLKMAILANALQQGLPEIDNLLQCASLAKRFTEQMLQLNTFEQLDSPLSENNTRTVTADALESTPQ</sequence>
<dbReference type="Pfam" id="PF02690">
    <property type="entry name" value="Na_Pi_cotrans"/>
    <property type="match status" value="2"/>
</dbReference>
<accession>A4C3K9</accession>
<dbReference type="GO" id="GO:0044341">
    <property type="term" value="P:sodium-dependent phosphate transport"/>
    <property type="evidence" value="ECO:0007669"/>
    <property type="project" value="InterPro"/>
</dbReference>
<evidence type="ECO:0000256" key="6">
    <source>
        <dbReference type="SAM" id="Phobius"/>
    </source>
</evidence>
<feature type="transmembrane region" description="Helical" evidence="6">
    <location>
        <begin position="108"/>
        <end position="125"/>
    </location>
</feature>
<dbReference type="eggNOG" id="COG1283">
    <property type="taxonomic scope" value="Bacteria"/>
</dbReference>
<proteinExistence type="predicted"/>